<dbReference type="GO" id="GO:0036374">
    <property type="term" value="F:glutathione hydrolase activity"/>
    <property type="evidence" value="ECO:0007669"/>
    <property type="project" value="InterPro"/>
</dbReference>
<dbReference type="SUPFAM" id="SSF56235">
    <property type="entry name" value="N-terminal nucleophile aminohydrolases (Ntn hydrolases)"/>
    <property type="match status" value="1"/>
</dbReference>
<dbReference type="AlphaFoldDB" id="A0A821ET44"/>
<dbReference type="InterPro" id="IPR029055">
    <property type="entry name" value="Ntn_hydrolases_N"/>
</dbReference>
<dbReference type="GO" id="GO:0005886">
    <property type="term" value="C:plasma membrane"/>
    <property type="evidence" value="ECO:0007669"/>
    <property type="project" value="TreeGrafter"/>
</dbReference>
<comment type="caution">
    <text evidence="3">The sequence shown here is derived from an EMBL/GenBank/DDBJ whole genome shotgun (WGS) entry which is preliminary data.</text>
</comment>
<keyword evidence="2" id="KW-0472">Membrane</keyword>
<dbReference type="PANTHER" id="PTHR11686:SF9">
    <property type="entry name" value="RE13973P"/>
    <property type="match status" value="1"/>
</dbReference>
<proteinExistence type="predicted"/>
<organism evidence="3 4">
    <name type="scientific">Rotaria socialis</name>
    <dbReference type="NCBI Taxonomy" id="392032"/>
    <lineage>
        <taxon>Eukaryota</taxon>
        <taxon>Metazoa</taxon>
        <taxon>Spiralia</taxon>
        <taxon>Gnathifera</taxon>
        <taxon>Rotifera</taxon>
        <taxon>Eurotatoria</taxon>
        <taxon>Bdelloidea</taxon>
        <taxon>Philodinida</taxon>
        <taxon>Philodinidae</taxon>
        <taxon>Rotaria</taxon>
    </lineage>
</organism>
<feature type="non-terminal residue" evidence="3">
    <location>
        <position position="1"/>
    </location>
</feature>
<keyword evidence="2" id="KW-0812">Transmembrane</keyword>
<evidence type="ECO:0000256" key="1">
    <source>
        <dbReference type="PIRSR" id="PIRSR600101-2"/>
    </source>
</evidence>
<dbReference type="Pfam" id="PF01019">
    <property type="entry name" value="G_glu_transpept"/>
    <property type="match status" value="1"/>
</dbReference>
<dbReference type="EMBL" id="CAJOBQ010004645">
    <property type="protein sequence ID" value="CAF4640872.1"/>
    <property type="molecule type" value="Genomic_DNA"/>
</dbReference>
<dbReference type="InterPro" id="IPR000101">
    <property type="entry name" value="GGT_peptidase"/>
</dbReference>
<evidence type="ECO:0000313" key="4">
    <source>
        <dbReference type="Proteomes" id="UP000663862"/>
    </source>
</evidence>
<dbReference type="Proteomes" id="UP000663862">
    <property type="component" value="Unassembled WGS sequence"/>
</dbReference>
<feature type="binding site" evidence="1">
    <location>
        <position position="113"/>
    </location>
    <ligand>
        <name>L-glutamate</name>
        <dbReference type="ChEBI" id="CHEBI:29985"/>
    </ligand>
</feature>
<evidence type="ECO:0000256" key="2">
    <source>
        <dbReference type="SAM" id="Phobius"/>
    </source>
</evidence>
<feature type="transmembrane region" description="Helical" evidence="2">
    <location>
        <begin position="12"/>
        <end position="31"/>
    </location>
</feature>
<dbReference type="PANTHER" id="PTHR11686">
    <property type="entry name" value="GAMMA GLUTAMYL TRANSPEPTIDASE"/>
    <property type="match status" value="1"/>
</dbReference>
<dbReference type="GO" id="GO:0006751">
    <property type="term" value="P:glutathione catabolic process"/>
    <property type="evidence" value="ECO:0007669"/>
    <property type="project" value="InterPro"/>
</dbReference>
<dbReference type="PRINTS" id="PR01210">
    <property type="entry name" value="GGTRANSPTASE"/>
</dbReference>
<reference evidence="3" key="1">
    <citation type="submission" date="2021-02" db="EMBL/GenBank/DDBJ databases">
        <authorList>
            <person name="Nowell W R."/>
        </authorList>
    </citation>
    <scope>NUCLEOTIDE SEQUENCE</scope>
</reference>
<keyword evidence="2" id="KW-1133">Transmembrane helix</keyword>
<protein>
    <submittedName>
        <fullName evidence="3">Uncharacterized protein</fullName>
    </submittedName>
</protein>
<gene>
    <name evidence="3" type="ORF">TSG867_LOCUS30177</name>
</gene>
<evidence type="ECO:0000313" key="3">
    <source>
        <dbReference type="EMBL" id="CAF4640872.1"/>
    </source>
</evidence>
<name>A0A821ET44_9BILA</name>
<feature type="transmembrane region" description="Helical" evidence="2">
    <location>
        <begin position="38"/>
        <end position="59"/>
    </location>
</feature>
<accession>A0A821ET44</accession>
<sequence length="186" mass="19929">YNLYSTTTKNYVNWVLSFAHIVYAKTVVFTFRRQLLLFSIDVVSALTIAGVNAGLVVGLKNSRSAVAVDSAECSRIGRINLEKNGTTMDAALAAAICGGVMDAHSMGVGSGCREKAPLAANLTMFVDRDNMSVAGGLAIGVSGELRTYEKAYKLFGGGVTWKELFEPTIQLCREGFRISESQCAVI</sequence>